<protein>
    <recommendedName>
        <fullName evidence="6">2-oxoadipate dioxygenase/decarboxylase</fullName>
        <ecNumber evidence="6">1.13.11.93</ecNumber>
    </recommendedName>
    <alternativeName>
        <fullName evidence="7">2-hydroxyglutarate synthase</fullName>
    </alternativeName>
</protein>
<proteinExistence type="inferred from homology"/>
<gene>
    <name evidence="8" type="ORF">C7B64_15975</name>
</gene>
<comment type="caution">
    <text evidence="8">The sequence shown here is derived from an EMBL/GenBank/DDBJ whole genome shotgun (WGS) entry which is preliminary data.</text>
</comment>
<dbReference type="PANTHER" id="PTHR31136:SF5">
    <property type="entry name" value="2-OXOADIPATE DIOXYGENASE_DECARBOXYLASE, CHLOROPLASTIC"/>
    <property type="match status" value="1"/>
</dbReference>
<dbReference type="Gene3D" id="3.10.180.50">
    <property type="match status" value="1"/>
</dbReference>
<keyword evidence="9" id="KW-1185">Reference proteome</keyword>
<dbReference type="Pfam" id="PF07063">
    <property type="entry name" value="HGLS"/>
    <property type="match status" value="1"/>
</dbReference>
<dbReference type="RefSeq" id="WP_146131597.1">
    <property type="nucleotide sequence ID" value="NZ_CAWNTC010000111.1"/>
</dbReference>
<evidence type="ECO:0000256" key="4">
    <source>
        <dbReference type="ARBA" id="ARBA00023004"/>
    </source>
</evidence>
<keyword evidence="3" id="KW-0560">Oxidoreductase</keyword>
<dbReference type="OrthoDB" id="506370at2"/>
<evidence type="ECO:0000256" key="3">
    <source>
        <dbReference type="ARBA" id="ARBA00023002"/>
    </source>
</evidence>
<evidence type="ECO:0000256" key="1">
    <source>
        <dbReference type="ARBA" id="ARBA00001954"/>
    </source>
</evidence>
<comment type="similarity">
    <text evidence="5">Belongs to the 2-oxoadipate dioxygenase/decarboxylase family.</text>
</comment>
<feature type="non-terminal residue" evidence="8">
    <location>
        <position position="1"/>
    </location>
</feature>
<evidence type="ECO:0000256" key="5">
    <source>
        <dbReference type="ARBA" id="ARBA00035013"/>
    </source>
</evidence>
<evidence type="ECO:0000313" key="9">
    <source>
        <dbReference type="Proteomes" id="UP000238762"/>
    </source>
</evidence>
<dbReference type="PANTHER" id="PTHR31136">
    <property type="entry name" value="DUF1338 DOMAIN-CONTAINING PROTEIN"/>
    <property type="match status" value="1"/>
</dbReference>
<dbReference type="EMBL" id="PVWJ01000083">
    <property type="protein sequence ID" value="PSB01867.1"/>
    <property type="molecule type" value="Genomic_DNA"/>
</dbReference>
<comment type="cofactor">
    <cofactor evidence="1">
        <name>Fe(2+)</name>
        <dbReference type="ChEBI" id="CHEBI:29033"/>
    </cofactor>
</comment>
<dbReference type="SMART" id="SM01150">
    <property type="entry name" value="DUF1338"/>
    <property type="match status" value="1"/>
</dbReference>
<evidence type="ECO:0000256" key="2">
    <source>
        <dbReference type="ARBA" id="ARBA00022964"/>
    </source>
</evidence>
<dbReference type="Proteomes" id="UP000238762">
    <property type="component" value="Unassembled WGS sequence"/>
</dbReference>
<dbReference type="InterPro" id="IPR009770">
    <property type="entry name" value="HGLS"/>
</dbReference>
<keyword evidence="2" id="KW-0223">Dioxygenase</keyword>
<dbReference type="AlphaFoldDB" id="A0A2T1C126"/>
<evidence type="ECO:0000256" key="6">
    <source>
        <dbReference type="ARBA" id="ARBA00035023"/>
    </source>
</evidence>
<reference evidence="8 9" key="1">
    <citation type="submission" date="2018-02" db="EMBL/GenBank/DDBJ databases">
        <authorList>
            <person name="Cohen D.B."/>
            <person name="Kent A.D."/>
        </authorList>
    </citation>
    <scope>NUCLEOTIDE SEQUENCE [LARGE SCALE GENOMIC DNA]</scope>
    <source>
        <strain evidence="8 9">CCAP 1448/3</strain>
    </source>
</reference>
<dbReference type="GO" id="GO:0051213">
    <property type="term" value="F:dioxygenase activity"/>
    <property type="evidence" value="ECO:0007669"/>
    <property type="project" value="UniProtKB-KW"/>
</dbReference>
<evidence type="ECO:0000313" key="8">
    <source>
        <dbReference type="EMBL" id="PSB01867.1"/>
    </source>
</evidence>
<name>A0A2T1C126_9CYAN</name>
<sequence>TIFRRPWLPPKRSIVETVNTVSQYGAWVLIHGYSVNHFTGYINRQNTPQYPDIETTALGLAKLGIPMKAEIEGSSTTGLRQTATKAVTEMVSVQDDETLEIIQIPWTYAYYEIAERHLVSTSSGKTLRFAGFLDSQAKNLFEMTRL</sequence>
<evidence type="ECO:0000256" key="7">
    <source>
        <dbReference type="ARBA" id="ARBA00035045"/>
    </source>
</evidence>
<reference evidence="8 9" key="2">
    <citation type="submission" date="2018-03" db="EMBL/GenBank/DDBJ databases">
        <title>The ancient ancestry and fast evolution of plastids.</title>
        <authorList>
            <person name="Moore K.R."/>
            <person name="Magnabosco C."/>
            <person name="Momper L."/>
            <person name="Gold D.A."/>
            <person name="Bosak T."/>
            <person name="Fournier G.P."/>
        </authorList>
    </citation>
    <scope>NUCLEOTIDE SEQUENCE [LARGE SCALE GENOMIC DNA]</scope>
    <source>
        <strain evidence="8 9">CCAP 1448/3</strain>
    </source>
</reference>
<accession>A0A2T1C126</accession>
<dbReference type="EC" id="1.13.11.93" evidence="6"/>
<keyword evidence="4" id="KW-0408">Iron</keyword>
<organism evidence="8 9">
    <name type="scientific">Merismopedia glauca CCAP 1448/3</name>
    <dbReference type="NCBI Taxonomy" id="1296344"/>
    <lineage>
        <taxon>Bacteria</taxon>
        <taxon>Bacillati</taxon>
        <taxon>Cyanobacteriota</taxon>
        <taxon>Cyanophyceae</taxon>
        <taxon>Synechococcales</taxon>
        <taxon>Merismopediaceae</taxon>
        <taxon>Merismopedia</taxon>
    </lineage>
</organism>